<evidence type="ECO:0000313" key="3">
    <source>
        <dbReference type="Proteomes" id="UP000198034"/>
    </source>
</evidence>
<dbReference type="EMBL" id="MTCY01000037">
    <property type="protein sequence ID" value="OWP75682.1"/>
    <property type="molecule type" value="Genomic_DNA"/>
</dbReference>
<organism evidence="2 3">
    <name type="scientific">Flavobacterium columnare</name>
    <dbReference type="NCBI Taxonomy" id="996"/>
    <lineage>
        <taxon>Bacteria</taxon>
        <taxon>Pseudomonadati</taxon>
        <taxon>Bacteroidota</taxon>
        <taxon>Flavobacteriia</taxon>
        <taxon>Flavobacteriales</taxon>
        <taxon>Flavobacteriaceae</taxon>
        <taxon>Flavobacterium</taxon>
    </lineage>
</organism>
<proteinExistence type="predicted"/>
<evidence type="ECO:0000313" key="2">
    <source>
        <dbReference type="EMBL" id="OWP75682.1"/>
    </source>
</evidence>
<protein>
    <submittedName>
        <fullName evidence="2">Uncharacterized protein</fullName>
    </submittedName>
</protein>
<feature type="chain" id="PRO_5012044956" evidence="1">
    <location>
        <begin position="28"/>
        <end position="250"/>
    </location>
</feature>
<gene>
    <name evidence="2" type="ORF">BWK62_11480</name>
</gene>
<reference evidence="2 3" key="1">
    <citation type="journal article" date="2017" name="Infect. Genet. Evol.">
        <title>Comparative genome analysis of fish pathogen Flavobacterium columnare reveals extensive sequence diversity within the species.</title>
        <authorList>
            <person name="Kayansamruaj P."/>
            <person name="Dong H.T."/>
            <person name="Hirono I."/>
            <person name="Kondo H."/>
            <person name="Senapin S."/>
            <person name="Rodkhum C."/>
        </authorList>
    </citation>
    <scope>NUCLEOTIDE SEQUENCE [LARGE SCALE GENOMIC DNA]</scope>
    <source>
        <strain evidence="2 3">1214</strain>
    </source>
</reference>
<comment type="caution">
    <text evidence="2">The sequence shown here is derived from an EMBL/GenBank/DDBJ whole genome shotgun (WGS) entry which is preliminary data.</text>
</comment>
<dbReference type="Proteomes" id="UP000198034">
    <property type="component" value="Unassembled WGS sequence"/>
</dbReference>
<feature type="signal peptide" evidence="1">
    <location>
        <begin position="1"/>
        <end position="27"/>
    </location>
</feature>
<dbReference type="SUPFAM" id="SSF58046">
    <property type="entry name" value="Fibritin"/>
    <property type="match status" value="1"/>
</dbReference>
<keyword evidence="1" id="KW-0732">Signal</keyword>
<accession>A0A2D0AHN1</accession>
<evidence type="ECO:0000256" key="1">
    <source>
        <dbReference type="SAM" id="SignalP"/>
    </source>
</evidence>
<dbReference type="AlphaFoldDB" id="A0A2D0AHN1"/>
<name>A0A2D0AHN1_9FLAO</name>
<sequence>MEYTIKNKFMKQLVLSCIATIVMIANAYSQSGNEKINAQIFTKPIKLMTVGTGDINDNLLVRSSDNTIKEISSSSIGCIKEAPVNGQKYVRSNGNWILAPQENNTNLQSVIAAGRTVIANDLSDDSYFSFDNNISATRQHKFRAGYDGLIIGEPFNNGRESFLKLSPSTGLVFGLGNNFLSIRADTLNVPQGSYLSVFFPAVSGTVAVIKTTPPESSTANGRIGEIRITPDYVYICTATNKWVRFSVATW</sequence>
<dbReference type="Gene3D" id="6.20.230.10">
    <property type="match status" value="1"/>
</dbReference>